<dbReference type="Pfam" id="PF00296">
    <property type="entry name" value="Bac_luciferase"/>
    <property type="match status" value="1"/>
</dbReference>
<dbReference type="InterPro" id="IPR019921">
    <property type="entry name" value="Lucif-like_OxRdtase_Rv2161c"/>
</dbReference>
<evidence type="ECO:0000259" key="5">
    <source>
        <dbReference type="Pfam" id="PF00296"/>
    </source>
</evidence>
<dbReference type="Proteomes" id="UP000569914">
    <property type="component" value="Unassembled WGS sequence"/>
</dbReference>
<keyword evidence="2" id="KW-0288">FMN</keyword>
<dbReference type="Gene3D" id="3.20.20.30">
    <property type="entry name" value="Luciferase-like domain"/>
    <property type="match status" value="1"/>
</dbReference>
<dbReference type="InterPro" id="IPR050172">
    <property type="entry name" value="SsuD_RutA_monooxygenase"/>
</dbReference>
<evidence type="ECO:0000313" key="7">
    <source>
        <dbReference type="Proteomes" id="UP000569914"/>
    </source>
</evidence>
<comment type="caution">
    <text evidence="6">The sequence shown here is derived from an EMBL/GenBank/DDBJ whole genome shotgun (WGS) entry which is preliminary data.</text>
</comment>
<feature type="domain" description="Luciferase-like" evidence="5">
    <location>
        <begin position="12"/>
        <end position="209"/>
    </location>
</feature>
<dbReference type="EMBL" id="JACCBU010000001">
    <property type="protein sequence ID" value="NYE74361.1"/>
    <property type="molecule type" value="Genomic_DNA"/>
</dbReference>
<keyword evidence="7" id="KW-1185">Reference proteome</keyword>
<keyword evidence="4" id="KW-0503">Monooxygenase</keyword>
<dbReference type="SUPFAM" id="SSF51679">
    <property type="entry name" value="Bacterial luciferase-like"/>
    <property type="match status" value="1"/>
</dbReference>
<proteinExistence type="predicted"/>
<dbReference type="InterPro" id="IPR011251">
    <property type="entry name" value="Luciferase-like_dom"/>
</dbReference>
<accession>A0A7Y9ID25</accession>
<evidence type="ECO:0000256" key="4">
    <source>
        <dbReference type="ARBA" id="ARBA00023033"/>
    </source>
</evidence>
<dbReference type="PANTHER" id="PTHR42847:SF4">
    <property type="entry name" value="ALKANESULFONATE MONOOXYGENASE-RELATED"/>
    <property type="match status" value="1"/>
</dbReference>
<evidence type="ECO:0000256" key="3">
    <source>
        <dbReference type="ARBA" id="ARBA00023002"/>
    </source>
</evidence>
<dbReference type="RefSeq" id="WP_179756607.1">
    <property type="nucleotide sequence ID" value="NZ_JACCBU010000001.1"/>
</dbReference>
<evidence type="ECO:0000256" key="1">
    <source>
        <dbReference type="ARBA" id="ARBA00022630"/>
    </source>
</evidence>
<dbReference type="InterPro" id="IPR036661">
    <property type="entry name" value="Luciferase-like_sf"/>
</dbReference>
<sequence>MHLEIVLPDESPDQTPDLLVDLARTADQAGFAGLYLPDHVLPPGEYGTASGFGGVYEALITLGHLAAVTRRIRLGTSVLVLPLRNPFVVAKQVATIDRLSGGRVVLGVGAGWSEQEYAAVGVPFGERGARLDEGIDLLRALWRGETTFTGQRFGFEYGVFEPKPGRAIPIMVGGLSRRAFRRVAERADEWQGLGHTPETFARDAELIKELTDQPLRLSTRIQWEQQSVAEIVETAHGFAEAGTDALAIWLGDQDQARARLDDLAGQPELRPFLTAD</sequence>
<gene>
    <name evidence="6" type="ORF">BKA15_005690</name>
</gene>
<keyword evidence="3" id="KW-0560">Oxidoreductase</keyword>
<evidence type="ECO:0000313" key="6">
    <source>
        <dbReference type="EMBL" id="NYE74361.1"/>
    </source>
</evidence>
<dbReference type="GO" id="GO:0008726">
    <property type="term" value="F:alkanesulfonate monooxygenase activity"/>
    <property type="evidence" value="ECO:0007669"/>
    <property type="project" value="TreeGrafter"/>
</dbReference>
<reference evidence="6 7" key="1">
    <citation type="submission" date="2020-07" db="EMBL/GenBank/DDBJ databases">
        <title>Sequencing the genomes of 1000 actinobacteria strains.</title>
        <authorList>
            <person name="Klenk H.-P."/>
        </authorList>
    </citation>
    <scope>NUCLEOTIDE SEQUENCE [LARGE SCALE GENOMIC DNA]</scope>
    <source>
        <strain evidence="6 7">DSM 22083</strain>
    </source>
</reference>
<evidence type="ECO:0000256" key="2">
    <source>
        <dbReference type="ARBA" id="ARBA00022643"/>
    </source>
</evidence>
<protein>
    <submittedName>
        <fullName evidence="6">Putative F420-dependent oxidoreductase</fullName>
    </submittedName>
</protein>
<keyword evidence="1" id="KW-0285">Flavoprotein</keyword>
<organism evidence="6 7">
    <name type="scientific">Microlunatus parietis</name>
    <dbReference type="NCBI Taxonomy" id="682979"/>
    <lineage>
        <taxon>Bacteria</taxon>
        <taxon>Bacillati</taxon>
        <taxon>Actinomycetota</taxon>
        <taxon>Actinomycetes</taxon>
        <taxon>Propionibacteriales</taxon>
        <taxon>Propionibacteriaceae</taxon>
        <taxon>Microlunatus</taxon>
    </lineage>
</organism>
<dbReference type="PANTHER" id="PTHR42847">
    <property type="entry name" value="ALKANESULFONATE MONOOXYGENASE"/>
    <property type="match status" value="1"/>
</dbReference>
<dbReference type="NCBIfam" id="TIGR03619">
    <property type="entry name" value="F420_Rv2161c"/>
    <property type="match status" value="1"/>
</dbReference>
<name>A0A7Y9ID25_9ACTN</name>
<dbReference type="GO" id="GO:0046306">
    <property type="term" value="P:alkanesulfonate catabolic process"/>
    <property type="evidence" value="ECO:0007669"/>
    <property type="project" value="TreeGrafter"/>
</dbReference>
<dbReference type="AlphaFoldDB" id="A0A7Y9ID25"/>